<protein>
    <recommendedName>
        <fullName evidence="4">JmjC domain-containing protein</fullName>
    </recommendedName>
</protein>
<dbReference type="PANTHER" id="PTHR13096:SF8">
    <property type="entry name" value="RIBOSOMAL OXYGENASE 1"/>
    <property type="match status" value="1"/>
</dbReference>
<evidence type="ECO:0000256" key="2">
    <source>
        <dbReference type="ARBA" id="ARBA00022723"/>
    </source>
</evidence>
<dbReference type="InterPro" id="IPR003347">
    <property type="entry name" value="JmjC_dom"/>
</dbReference>
<feature type="domain" description="JmjC" evidence="4">
    <location>
        <begin position="96"/>
        <end position="240"/>
    </location>
</feature>
<dbReference type="SUPFAM" id="SSF51197">
    <property type="entry name" value="Clavaminate synthase-like"/>
    <property type="match status" value="1"/>
</dbReference>
<dbReference type="EMBL" id="BAAAGS010000001">
    <property type="protein sequence ID" value="GAA0507214.1"/>
    <property type="molecule type" value="Genomic_DNA"/>
</dbReference>
<comment type="caution">
    <text evidence="5">The sequence shown here is derived from an EMBL/GenBank/DDBJ whole genome shotgun (WGS) entry which is preliminary data.</text>
</comment>
<evidence type="ECO:0000256" key="1">
    <source>
        <dbReference type="ARBA" id="ARBA00001954"/>
    </source>
</evidence>
<gene>
    <name evidence="5" type="ORF">GCM10009533_02460</name>
</gene>
<organism evidence="5 6">
    <name type="scientific">Saccharopolyspora erythraea</name>
    <name type="common">Streptomyces erythraeus</name>
    <dbReference type="NCBI Taxonomy" id="1836"/>
    <lineage>
        <taxon>Bacteria</taxon>
        <taxon>Bacillati</taxon>
        <taxon>Actinomycetota</taxon>
        <taxon>Actinomycetes</taxon>
        <taxon>Pseudonocardiales</taxon>
        <taxon>Pseudonocardiaceae</taxon>
        <taxon>Saccharopolyspora</taxon>
    </lineage>
</organism>
<name>A0ABP3LUS5_SACER</name>
<dbReference type="Proteomes" id="UP001500729">
    <property type="component" value="Unassembled WGS sequence"/>
</dbReference>
<evidence type="ECO:0000256" key="3">
    <source>
        <dbReference type="ARBA" id="ARBA00023004"/>
    </source>
</evidence>
<reference evidence="6" key="1">
    <citation type="journal article" date="2019" name="Int. J. Syst. Evol. Microbiol.">
        <title>The Global Catalogue of Microorganisms (GCM) 10K type strain sequencing project: providing services to taxonomists for standard genome sequencing and annotation.</title>
        <authorList>
            <consortium name="The Broad Institute Genomics Platform"/>
            <consortium name="The Broad Institute Genome Sequencing Center for Infectious Disease"/>
            <person name="Wu L."/>
            <person name="Ma J."/>
        </authorList>
    </citation>
    <scope>NUCLEOTIDE SEQUENCE [LARGE SCALE GENOMIC DNA]</scope>
    <source>
        <strain evidence="6">JCM 10303</strain>
    </source>
</reference>
<keyword evidence="2" id="KW-0479">Metal-binding</keyword>
<evidence type="ECO:0000313" key="6">
    <source>
        <dbReference type="Proteomes" id="UP001500729"/>
    </source>
</evidence>
<dbReference type="PROSITE" id="PS51184">
    <property type="entry name" value="JMJC"/>
    <property type="match status" value="1"/>
</dbReference>
<proteinExistence type="predicted"/>
<dbReference type="Pfam" id="PF08007">
    <property type="entry name" value="JmjC_2"/>
    <property type="match status" value="1"/>
</dbReference>
<comment type="cofactor">
    <cofactor evidence="1">
        <name>Fe(2+)</name>
        <dbReference type="ChEBI" id="CHEBI:29033"/>
    </cofactor>
</comment>
<dbReference type="PANTHER" id="PTHR13096">
    <property type="entry name" value="MINA53 MYC INDUCED NUCLEAR ANTIGEN"/>
    <property type="match status" value="1"/>
</dbReference>
<evidence type="ECO:0000259" key="4">
    <source>
        <dbReference type="PROSITE" id="PS51184"/>
    </source>
</evidence>
<keyword evidence="6" id="KW-1185">Reference proteome</keyword>
<accession>A0ABP3LUS5</accession>
<keyword evidence="3" id="KW-0408">Iron</keyword>
<sequence>MRHKLVSELAAITGGFESTFTRGHLWDAGLRSRLLTPYRLLDLVMRRSLTYPRLRCLVGGADLREQDYITPQRIRRGYSVPMPDMHQISRYLRDGCTLVLDDLGAYDPTMEVTCRALQWELNERVQVNAYLTTGESGGFCLHWDDHDVIVVQVAGAKTWEVRPTSRAYPMFRDSDPNLAAPEKTLWTGTLNAGDVMLIPRGHWHQATRATHGDGYSLHLTFGFTRRTGIDWLTWVADQARKTATFRRDLDAGDIAANMAALVDMLPRFISDHAPVRFTEDHLTASVPERHIRTHGLFGTPFSVVCITSRKPRITQDGNDVVVRAAGKGITIDGSARPALEILLSGRPVSVDVMREVFGDDMTELVDVLLSEEICAEVTPELADGYAGLVPEITTQQEVAQLDGALAR</sequence>
<dbReference type="InterPro" id="IPR039994">
    <property type="entry name" value="NO66-like"/>
</dbReference>
<dbReference type="Gene3D" id="2.60.120.650">
    <property type="entry name" value="Cupin"/>
    <property type="match status" value="1"/>
</dbReference>
<evidence type="ECO:0000313" key="5">
    <source>
        <dbReference type="EMBL" id="GAA0507214.1"/>
    </source>
</evidence>